<keyword evidence="4" id="KW-1185">Reference proteome</keyword>
<reference evidence="3" key="1">
    <citation type="submission" date="2006-03" db="EMBL/GenBank/DDBJ databases">
        <authorList>
            <person name="Bowman J."/>
            <person name="Ferriera S."/>
            <person name="Johnson J."/>
            <person name="Kravitz S."/>
            <person name="Halpern A."/>
            <person name="Remington K."/>
            <person name="Beeson K."/>
            <person name="Tran B."/>
            <person name="Rogers Y.-H."/>
            <person name="Friedman R."/>
            <person name="Venter J.C."/>
        </authorList>
    </citation>
    <scope>NUCLEOTIDE SEQUENCE [LARGE SCALE GENOMIC DNA]</scope>
    <source>
        <strain evidence="3">ATCC 700755</strain>
    </source>
</reference>
<dbReference type="OrthoDB" id="955693at2"/>
<dbReference type="Gene3D" id="3.10.450.50">
    <property type="match status" value="1"/>
</dbReference>
<evidence type="ECO:0000313" key="4">
    <source>
        <dbReference type="Proteomes" id="UP000008514"/>
    </source>
</evidence>
<gene>
    <name evidence="3" type="ordered locus">P700755_001169</name>
</gene>
<dbReference type="EMBL" id="CP003879">
    <property type="protein sequence ID" value="AFU68123.1"/>
    <property type="molecule type" value="Genomic_DNA"/>
</dbReference>
<organism evidence="3 4">
    <name type="scientific">Psychroflexus torquis (strain ATCC 700755 / CIP 106069 / ACAM 623)</name>
    <dbReference type="NCBI Taxonomy" id="313595"/>
    <lineage>
        <taxon>Bacteria</taxon>
        <taxon>Pseudomonadati</taxon>
        <taxon>Bacteroidota</taxon>
        <taxon>Flavobacteriia</taxon>
        <taxon>Flavobacteriales</taxon>
        <taxon>Flavobacteriaceae</taxon>
        <taxon>Psychroflexus</taxon>
    </lineage>
</organism>
<evidence type="ECO:0000313" key="3">
    <source>
        <dbReference type="EMBL" id="AFU68123.1"/>
    </source>
</evidence>
<dbReference type="HOGENOM" id="CLU_128796_1_1_10"/>
<dbReference type="SUPFAM" id="SSF54427">
    <property type="entry name" value="NTF2-like"/>
    <property type="match status" value="1"/>
</dbReference>
<feature type="chain" id="PRO_5003879009" description="DUF4440 domain-containing protein" evidence="1">
    <location>
        <begin position="23"/>
        <end position="172"/>
    </location>
</feature>
<dbReference type="PROSITE" id="PS51257">
    <property type="entry name" value="PROKAR_LIPOPROTEIN"/>
    <property type="match status" value="1"/>
</dbReference>
<dbReference type="RefSeq" id="WP_015023729.1">
    <property type="nucleotide sequence ID" value="NC_018721.1"/>
</dbReference>
<dbReference type="AlphaFoldDB" id="K4IE52"/>
<keyword evidence="1" id="KW-0732">Signal</keyword>
<sequence length="172" mass="18968">MKKLNKLTLITMIFALSFAIQSCEQKQKEPTVEVEKEEISKSATLEELGQMNRDFAKALTAKDAVAAAIVYDENASILPPNEPIVTGRANIQAYWQGAIDAGIIDATVKTIDAKSVGNSGYEIGTFTMRFHGAKNDTLVEVGKYTEILELNKEGKWMAIYGMWSSNEPMPTE</sequence>
<accession>K4IE52</accession>
<name>K4IE52_PSYTT</name>
<evidence type="ECO:0000259" key="2">
    <source>
        <dbReference type="Pfam" id="PF14534"/>
    </source>
</evidence>
<dbReference type="Pfam" id="PF14534">
    <property type="entry name" value="DUF4440"/>
    <property type="match status" value="1"/>
</dbReference>
<dbReference type="eggNOG" id="COG4319">
    <property type="taxonomic scope" value="Bacteria"/>
</dbReference>
<protein>
    <recommendedName>
        <fullName evidence="2">DUF4440 domain-containing protein</fullName>
    </recommendedName>
</protein>
<dbReference type="Proteomes" id="UP000008514">
    <property type="component" value="Chromosome"/>
</dbReference>
<dbReference type="InterPro" id="IPR027843">
    <property type="entry name" value="DUF4440"/>
</dbReference>
<evidence type="ECO:0000256" key="1">
    <source>
        <dbReference type="SAM" id="SignalP"/>
    </source>
</evidence>
<reference evidence="3" key="2">
    <citation type="submission" date="2012-09" db="EMBL/GenBank/DDBJ databases">
        <title>The complete sequence of Psychroflexus torquis an extreme psychrophile from sea-ice that is stimulated by light.</title>
        <authorList>
            <person name="Feng S."/>
            <person name="Powell S.M."/>
            <person name="Bowman J.P."/>
        </authorList>
    </citation>
    <scope>NUCLEOTIDE SEQUENCE [LARGE SCALE GENOMIC DNA]</scope>
    <source>
        <strain evidence="3">ATCC 700755</strain>
    </source>
</reference>
<feature type="domain" description="DUF4440" evidence="2">
    <location>
        <begin position="52"/>
        <end position="157"/>
    </location>
</feature>
<dbReference type="KEGG" id="ptq:P700755_001169"/>
<proteinExistence type="predicted"/>
<dbReference type="InterPro" id="IPR032710">
    <property type="entry name" value="NTF2-like_dom_sf"/>
</dbReference>
<feature type="signal peptide" evidence="1">
    <location>
        <begin position="1"/>
        <end position="22"/>
    </location>
</feature>